<gene>
    <name evidence="1" type="ORF">GOODEAATRI_000235</name>
</gene>
<evidence type="ECO:0000313" key="2">
    <source>
        <dbReference type="Proteomes" id="UP001476798"/>
    </source>
</evidence>
<sequence>MNAWIPRLLSLFLKPFRTQLPGETTMTPPPHIQLAHQGPPAGDTLHRAATTAASKLTRKGHCWQGHDSWCPSMSMAC</sequence>
<dbReference type="EMBL" id="JAHRIO010039987">
    <property type="protein sequence ID" value="MEQ2170434.1"/>
    <property type="molecule type" value="Genomic_DNA"/>
</dbReference>
<proteinExistence type="predicted"/>
<protein>
    <submittedName>
        <fullName evidence="1">Uncharacterized protein</fullName>
    </submittedName>
</protein>
<comment type="caution">
    <text evidence="1">The sequence shown here is derived from an EMBL/GenBank/DDBJ whole genome shotgun (WGS) entry which is preliminary data.</text>
</comment>
<keyword evidence="2" id="KW-1185">Reference proteome</keyword>
<organism evidence="1 2">
    <name type="scientific">Goodea atripinnis</name>
    <dbReference type="NCBI Taxonomy" id="208336"/>
    <lineage>
        <taxon>Eukaryota</taxon>
        <taxon>Metazoa</taxon>
        <taxon>Chordata</taxon>
        <taxon>Craniata</taxon>
        <taxon>Vertebrata</taxon>
        <taxon>Euteleostomi</taxon>
        <taxon>Actinopterygii</taxon>
        <taxon>Neopterygii</taxon>
        <taxon>Teleostei</taxon>
        <taxon>Neoteleostei</taxon>
        <taxon>Acanthomorphata</taxon>
        <taxon>Ovalentaria</taxon>
        <taxon>Atherinomorphae</taxon>
        <taxon>Cyprinodontiformes</taxon>
        <taxon>Goodeidae</taxon>
        <taxon>Goodea</taxon>
    </lineage>
</organism>
<name>A0ABV0NGC0_9TELE</name>
<reference evidence="1 2" key="1">
    <citation type="submission" date="2021-06" db="EMBL/GenBank/DDBJ databases">
        <authorList>
            <person name="Palmer J.M."/>
        </authorList>
    </citation>
    <scope>NUCLEOTIDE SEQUENCE [LARGE SCALE GENOMIC DNA]</scope>
    <source>
        <strain evidence="1 2">GA_2019</strain>
        <tissue evidence="1">Muscle</tissue>
    </source>
</reference>
<accession>A0ABV0NGC0</accession>
<dbReference type="Proteomes" id="UP001476798">
    <property type="component" value="Unassembled WGS sequence"/>
</dbReference>
<evidence type="ECO:0000313" key="1">
    <source>
        <dbReference type="EMBL" id="MEQ2170434.1"/>
    </source>
</evidence>